<dbReference type="KEGG" id="aup:AsAng_0043830"/>
<gene>
    <name evidence="14" type="ORF">AsAng_0043830</name>
</gene>
<evidence type="ECO:0000313" key="14">
    <source>
        <dbReference type="EMBL" id="BDS13644.1"/>
    </source>
</evidence>
<evidence type="ECO:0000313" key="15">
    <source>
        <dbReference type="Proteomes" id="UP001060919"/>
    </source>
</evidence>
<keyword evidence="6" id="KW-0378">Hydrolase</keyword>
<evidence type="ECO:0000256" key="5">
    <source>
        <dbReference type="ARBA" id="ARBA00022741"/>
    </source>
</evidence>
<evidence type="ECO:0000256" key="8">
    <source>
        <dbReference type="ARBA" id="ARBA00022989"/>
    </source>
</evidence>
<dbReference type="InterPro" id="IPR036640">
    <property type="entry name" value="ABC1_TM_sf"/>
</dbReference>
<feature type="transmembrane region" description="Helical" evidence="10">
    <location>
        <begin position="323"/>
        <end position="341"/>
    </location>
</feature>
<evidence type="ECO:0000256" key="10">
    <source>
        <dbReference type="SAM" id="Phobius"/>
    </source>
</evidence>
<dbReference type="InterPro" id="IPR003593">
    <property type="entry name" value="AAA+_ATPase"/>
</dbReference>
<dbReference type="SUPFAM" id="SSF90123">
    <property type="entry name" value="ABC transporter transmembrane region"/>
    <property type="match status" value="1"/>
</dbReference>
<dbReference type="PROSITE" id="PS00211">
    <property type="entry name" value="ABC_TRANSPORTER_1"/>
    <property type="match status" value="1"/>
</dbReference>
<keyword evidence="8 10" id="KW-1133">Transmembrane helix</keyword>
<keyword evidence="5" id="KW-0547">Nucleotide-binding</keyword>
<dbReference type="InterPro" id="IPR003439">
    <property type="entry name" value="ABC_transporter-like_ATP-bd"/>
</dbReference>
<dbReference type="InterPro" id="IPR027417">
    <property type="entry name" value="P-loop_NTPase"/>
</dbReference>
<feature type="domain" description="ABC transmembrane type-1" evidence="12">
    <location>
        <begin position="185"/>
        <end position="465"/>
    </location>
</feature>
<proteinExistence type="predicted"/>
<organism evidence="14 15">
    <name type="scientific">Aureispira anguillae</name>
    <dbReference type="NCBI Taxonomy" id="2864201"/>
    <lineage>
        <taxon>Bacteria</taxon>
        <taxon>Pseudomonadati</taxon>
        <taxon>Bacteroidota</taxon>
        <taxon>Saprospiria</taxon>
        <taxon>Saprospirales</taxon>
        <taxon>Saprospiraceae</taxon>
        <taxon>Aureispira</taxon>
    </lineage>
</organism>
<accession>A0A916DTX4</accession>
<dbReference type="EMBL" id="AP026867">
    <property type="protein sequence ID" value="BDS13644.1"/>
    <property type="molecule type" value="Genomic_DNA"/>
</dbReference>
<dbReference type="PROSITE" id="PS50990">
    <property type="entry name" value="PEPTIDASE_C39"/>
    <property type="match status" value="1"/>
</dbReference>
<keyword evidence="4 10" id="KW-0812">Transmembrane</keyword>
<evidence type="ECO:0000256" key="9">
    <source>
        <dbReference type="ARBA" id="ARBA00023136"/>
    </source>
</evidence>
<evidence type="ECO:0000256" key="1">
    <source>
        <dbReference type="ARBA" id="ARBA00004651"/>
    </source>
</evidence>
<sequence>MYSVSKKIKQLLFPNKFPVFIQTDRFDCGPTCLRMLAKFYGKNLSMEHLRYKCKIGPDGVSAKNLIAAGEDLGFHIIPALIDFETLAVEAPLPCIVYWRDRHFVIVHKIKRNKVYVADPIYGLITYTKEEFVKAWQNNNRVDDSQGGMTILLEPTAKFYEQEDDKKPSGLNIILPYLNSHKKYLIQVFIGVFIGMIVQLIIPFVTQALVDKGINYGDLNFVYVLLLAQLVLFLSSSFLNIIRSWLLLYIGSRTSMLVTSDYLTKLLKKPVSFFDSKTPGDILQRINESKRLEDFLNEAPWQIFSYINALIFLVILAYYSLLILGIFIVGIIAYVWWVWFFMKKREELDFKRFDASSNINSTLIQTVNGIQEVKVNGAETRHTWSWEKNRVRYYKTAISTLKVGLFQSIGGDIINQLKNISITFAAALLVIQGQITLGTMLAIQYIVGQVNVPLWNLVGFFRLVQDAKLSVERFGEIDFINPEEKLLNEQNLLTLPKEAQDIVLENVNFSYEGDMGNLVLKDINLHIPKGKTTAIVGNSGGGKTTLIKLLLKLYLPTEGALRIGNTNLNHIDTNNWRALCGTVLQEGYIFSDNVTNNITESAPNDVINTDRLLEAVRVANIEELINSLPSGFNSMIGPAGSSGRTLSGGQRQRLLIARAVYKNPEFLFFDEATSALDANNERTIIDNLDEFCKGKTVVVIAHRLSTVKNADQIVVLDQGTIKEVGTHDELIDKRGSYYQLIKNQLELGN</sequence>
<name>A0A916DTX4_9BACT</name>
<feature type="transmembrane region" description="Helical" evidence="10">
    <location>
        <begin position="183"/>
        <end position="208"/>
    </location>
</feature>
<dbReference type="Proteomes" id="UP001060919">
    <property type="component" value="Chromosome"/>
</dbReference>
<keyword evidence="15" id="KW-1185">Reference proteome</keyword>
<keyword evidence="2" id="KW-0813">Transport</keyword>
<dbReference type="GO" id="GO:0016887">
    <property type="term" value="F:ATP hydrolysis activity"/>
    <property type="evidence" value="ECO:0007669"/>
    <property type="project" value="InterPro"/>
</dbReference>
<dbReference type="InterPro" id="IPR017871">
    <property type="entry name" value="ABC_transporter-like_CS"/>
</dbReference>
<dbReference type="GO" id="GO:0008233">
    <property type="term" value="F:peptidase activity"/>
    <property type="evidence" value="ECO:0007669"/>
    <property type="project" value="InterPro"/>
</dbReference>
<dbReference type="InterPro" id="IPR005074">
    <property type="entry name" value="Peptidase_C39"/>
</dbReference>
<dbReference type="Gene3D" id="3.90.70.10">
    <property type="entry name" value="Cysteine proteinases"/>
    <property type="match status" value="1"/>
</dbReference>
<dbReference type="PANTHER" id="PTHR43394">
    <property type="entry name" value="ATP-DEPENDENT PERMEASE MDL1, MITOCHONDRIAL"/>
    <property type="match status" value="1"/>
</dbReference>
<dbReference type="GO" id="GO:0006508">
    <property type="term" value="P:proteolysis"/>
    <property type="evidence" value="ECO:0007669"/>
    <property type="project" value="InterPro"/>
</dbReference>
<evidence type="ECO:0000256" key="3">
    <source>
        <dbReference type="ARBA" id="ARBA00022475"/>
    </source>
</evidence>
<evidence type="ECO:0000256" key="2">
    <source>
        <dbReference type="ARBA" id="ARBA00022448"/>
    </source>
</evidence>
<evidence type="ECO:0000259" key="11">
    <source>
        <dbReference type="PROSITE" id="PS50893"/>
    </source>
</evidence>
<dbReference type="RefSeq" id="WP_264788900.1">
    <property type="nucleotide sequence ID" value="NZ_AP026867.1"/>
</dbReference>
<dbReference type="InterPro" id="IPR011527">
    <property type="entry name" value="ABC1_TM_dom"/>
</dbReference>
<dbReference type="CDD" id="cd02418">
    <property type="entry name" value="Peptidase_C39B"/>
    <property type="match status" value="1"/>
</dbReference>
<dbReference type="PROSITE" id="PS50929">
    <property type="entry name" value="ABC_TM1F"/>
    <property type="match status" value="1"/>
</dbReference>
<dbReference type="SMART" id="SM00382">
    <property type="entry name" value="AAA"/>
    <property type="match status" value="1"/>
</dbReference>
<dbReference type="Pfam" id="PF00005">
    <property type="entry name" value="ABC_tran"/>
    <property type="match status" value="1"/>
</dbReference>
<feature type="transmembrane region" description="Helical" evidence="10">
    <location>
        <begin position="220"/>
        <end position="241"/>
    </location>
</feature>
<dbReference type="AlphaFoldDB" id="A0A916DTX4"/>
<dbReference type="InterPro" id="IPR039421">
    <property type="entry name" value="Type_1_exporter"/>
</dbReference>
<dbReference type="FunFam" id="3.40.50.300:FF:000299">
    <property type="entry name" value="ABC transporter ATP-binding protein/permease"/>
    <property type="match status" value="1"/>
</dbReference>
<keyword evidence="3" id="KW-1003">Cell membrane</keyword>
<dbReference type="SUPFAM" id="SSF52540">
    <property type="entry name" value="P-loop containing nucleoside triphosphate hydrolases"/>
    <property type="match status" value="1"/>
</dbReference>
<feature type="domain" description="Peptidase C39" evidence="13">
    <location>
        <begin position="22"/>
        <end position="142"/>
    </location>
</feature>
<reference evidence="14" key="1">
    <citation type="submission" date="2022-09" db="EMBL/GenBank/DDBJ databases">
        <title>Aureispira anguillicida sp. nov., isolated from Leptocephalus of Japanese eel Anguilla japonica.</title>
        <authorList>
            <person name="Yuasa K."/>
            <person name="Mekata T."/>
            <person name="Ikunari K."/>
        </authorList>
    </citation>
    <scope>NUCLEOTIDE SEQUENCE</scope>
    <source>
        <strain evidence="14">EL160426</strain>
    </source>
</reference>
<evidence type="ECO:0000259" key="13">
    <source>
        <dbReference type="PROSITE" id="PS50990"/>
    </source>
</evidence>
<feature type="domain" description="ABC transporter" evidence="11">
    <location>
        <begin position="501"/>
        <end position="742"/>
    </location>
</feature>
<dbReference type="Gene3D" id="1.20.1560.10">
    <property type="entry name" value="ABC transporter type 1, transmembrane domain"/>
    <property type="match status" value="1"/>
</dbReference>
<evidence type="ECO:0000256" key="6">
    <source>
        <dbReference type="ARBA" id="ARBA00022801"/>
    </source>
</evidence>
<dbReference type="GO" id="GO:0005886">
    <property type="term" value="C:plasma membrane"/>
    <property type="evidence" value="ECO:0007669"/>
    <property type="project" value="UniProtKB-SubCell"/>
</dbReference>
<dbReference type="Pfam" id="PF03412">
    <property type="entry name" value="Peptidase_C39"/>
    <property type="match status" value="1"/>
</dbReference>
<dbReference type="GO" id="GO:0005524">
    <property type="term" value="F:ATP binding"/>
    <property type="evidence" value="ECO:0007669"/>
    <property type="project" value="UniProtKB-KW"/>
</dbReference>
<dbReference type="Gene3D" id="3.40.50.300">
    <property type="entry name" value="P-loop containing nucleotide triphosphate hydrolases"/>
    <property type="match status" value="1"/>
</dbReference>
<dbReference type="Pfam" id="PF00664">
    <property type="entry name" value="ABC_membrane"/>
    <property type="match status" value="1"/>
</dbReference>
<comment type="subcellular location">
    <subcellularLocation>
        <location evidence="1">Cell membrane</location>
        <topology evidence="1">Multi-pass membrane protein</topology>
    </subcellularLocation>
</comment>
<evidence type="ECO:0000259" key="12">
    <source>
        <dbReference type="PROSITE" id="PS50929"/>
    </source>
</evidence>
<evidence type="ECO:0000256" key="4">
    <source>
        <dbReference type="ARBA" id="ARBA00022692"/>
    </source>
</evidence>
<dbReference type="CDD" id="cd18571">
    <property type="entry name" value="ABC_6TM_peptidase_like"/>
    <property type="match status" value="1"/>
</dbReference>
<dbReference type="PANTHER" id="PTHR43394:SF1">
    <property type="entry name" value="ATP-BINDING CASSETTE SUB-FAMILY B MEMBER 10, MITOCHONDRIAL"/>
    <property type="match status" value="1"/>
</dbReference>
<keyword evidence="9 10" id="KW-0472">Membrane</keyword>
<dbReference type="PROSITE" id="PS50893">
    <property type="entry name" value="ABC_TRANSPORTER_2"/>
    <property type="match status" value="1"/>
</dbReference>
<dbReference type="GO" id="GO:0015421">
    <property type="term" value="F:ABC-type oligopeptide transporter activity"/>
    <property type="evidence" value="ECO:0007669"/>
    <property type="project" value="TreeGrafter"/>
</dbReference>
<protein>
    <submittedName>
        <fullName evidence="14">Peptidase domain-containing ABC transporter</fullName>
    </submittedName>
</protein>
<evidence type="ECO:0000256" key="7">
    <source>
        <dbReference type="ARBA" id="ARBA00022840"/>
    </source>
</evidence>
<keyword evidence="7" id="KW-0067">ATP-binding</keyword>